<reference evidence="1" key="2">
    <citation type="submission" date="2025-03" db="EMBL/GenBank/DDBJ databases">
        <authorList>
            <consortium name="ELIXIR-Norway"/>
            <consortium name="Elixir Norway"/>
        </authorList>
    </citation>
    <scope>NUCLEOTIDE SEQUENCE</scope>
</reference>
<name>A0AC59YJQ5_RANTA</name>
<sequence>MQNLRVRGRKWGTCTDTGPQKQPFSSSKVHPATYNLLGSRCCPYLETFLKAEGLHFFKATSWKVHQEEVPQSVEGQQSISECGETHKRDELLDQDALQVVSLGDTLEAVLNRNHREEEGMVDTGPYGSLQGP</sequence>
<dbReference type="EMBL" id="OX596100">
    <property type="protein sequence ID" value="CAM9748230.1"/>
    <property type="molecule type" value="Genomic_DNA"/>
</dbReference>
<protein>
    <submittedName>
        <fullName evidence="1">Uncharacterized protein</fullName>
    </submittedName>
</protein>
<evidence type="ECO:0000313" key="1">
    <source>
        <dbReference type="EMBL" id="CAM9748230.1"/>
    </source>
</evidence>
<dbReference type="Proteomes" id="UP001162501">
    <property type="component" value="Chromosome 16"/>
</dbReference>
<proteinExistence type="predicted"/>
<accession>A0AC59YJQ5</accession>
<organism evidence="1 2">
    <name type="scientific">Rangifer tarandus platyrhynchus</name>
    <name type="common">Svalbard reindeer</name>
    <dbReference type="NCBI Taxonomy" id="3082113"/>
    <lineage>
        <taxon>Eukaryota</taxon>
        <taxon>Metazoa</taxon>
        <taxon>Chordata</taxon>
        <taxon>Craniata</taxon>
        <taxon>Vertebrata</taxon>
        <taxon>Euteleostomi</taxon>
        <taxon>Mammalia</taxon>
        <taxon>Eutheria</taxon>
        <taxon>Laurasiatheria</taxon>
        <taxon>Artiodactyla</taxon>
        <taxon>Ruminantia</taxon>
        <taxon>Pecora</taxon>
        <taxon>Cervidae</taxon>
        <taxon>Odocoileinae</taxon>
        <taxon>Rangifer</taxon>
    </lineage>
</organism>
<evidence type="ECO:0000313" key="2">
    <source>
        <dbReference type="Proteomes" id="UP001162501"/>
    </source>
</evidence>
<reference evidence="1" key="1">
    <citation type="submission" date="2023-05" db="EMBL/GenBank/DDBJ databases">
        <authorList>
            <consortium name="ELIXIR-Norway"/>
        </authorList>
    </citation>
    <scope>NUCLEOTIDE SEQUENCE</scope>
</reference>
<gene>
    <name evidence="1" type="ORF">MRATA1EN22A_LOCUS6906</name>
</gene>